<protein>
    <submittedName>
        <fullName evidence="1">Uncharacterized protein</fullName>
    </submittedName>
</protein>
<keyword evidence="2" id="KW-1185">Reference proteome</keyword>
<dbReference type="InterPro" id="IPR035979">
    <property type="entry name" value="RBD_domain_sf"/>
</dbReference>
<organism evidence="1 2">
    <name type="scientific">Trichonephila clavipes</name>
    <name type="common">Golden silk orbweaver</name>
    <name type="synonym">Nephila clavipes</name>
    <dbReference type="NCBI Taxonomy" id="2585209"/>
    <lineage>
        <taxon>Eukaryota</taxon>
        <taxon>Metazoa</taxon>
        <taxon>Ecdysozoa</taxon>
        <taxon>Arthropoda</taxon>
        <taxon>Chelicerata</taxon>
        <taxon>Arachnida</taxon>
        <taxon>Araneae</taxon>
        <taxon>Araneomorphae</taxon>
        <taxon>Entelegynae</taxon>
        <taxon>Araneoidea</taxon>
        <taxon>Nephilidae</taxon>
        <taxon>Trichonephila</taxon>
    </lineage>
</organism>
<dbReference type="GO" id="GO:0003676">
    <property type="term" value="F:nucleic acid binding"/>
    <property type="evidence" value="ECO:0007669"/>
    <property type="project" value="InterPro"/>
</dbReference>
<gene>
    <name evidence="1" type="primary">AVEN_39019_1</name>
    <name evidence="1" type="ORF">TNCV_3763401</name>
</gene>
<comment type="caution">
    <text evidence="1">The sequence shown here is derived from an EMBL/GenBank/DDBJ whole genome shotgun (WGS) entry which is preliminary data.</text>
</comment>
<evidence type="ECO:0000313" key="2">
    <source>
        <dbReference type="Proteomes" id="UP000887159"/>
    </source>
</evidence>
<proteinExistence type="predicted"/>
<dbReference type="EMBL" id="BMAU01021362">
    <property type="protein sequence ID" value="GFY23100.1"/>
    <property type="molecule type" value="Genomic_DNA"/>
</dbReference>
<evidence type="ECO:0000313" key="1">
    <source>
        <dbReference type="EMBL" id="GFY23100.1"/>
    </source>
</evidence>
<dbReference type="Proteomes" id="UP000887159">
    <property type="component" value="Unassembled WGS sequence"/>
</dbReference>
<name>A0A8X7B869_TRICX</name>
<accession>A0A8X7B869</accession>
<sequence>MMDPFQEMNVIQPSFPEQIYFQNCFAIGQLPSDINMDLFYSFFQDILFWKTDGSKIIPDLQHPDMKAVILSYENEELVKLCAFRAEKALSRSNFTLYDGHTLFMHFRQLDIDCDPRCRNVFISGLDVTVPKEMYFDLFKMFGALRYWEFCFEGHISKARFEFTRVTSSFAAVLSLQSTLNKDAFINLEVPLFPVTPISPCNRRNPYVAPVESYSPIQQQVHFSTNEIKEQYFLLCSMNTLNYCSPEERCADWGFRYAEESTENIKGALEECSMGTLSFEFSRKRMRNRGLSKKLCRGMLENFGRVSEENRRLFLQAAKLICKRRGNVVSQEMDWNEKTRFSQSSSIEIFIGFESKQALFSANFDELSTVQMLVKIFQKLFSNDTS</sequence>
<dbReference type="AlphaFoldDB" id="A0A8X7B869"/>
<reference evidence="1" key="1">
    <citation type="submission" date="2020-08" db="EMBL/GenBank/DDBJ databases">
        <title>Multicomponent nature underlies the extraordinary mechanical properties of spider dragline silk.</title>
        <authorList>
            <person name="Kono N."/>
            <person name="Nakamura H."/>
            <person name="Mori M."/>
            <person name="Yoshida Y."/>
            <person name="Ohtoshi R."/>
            <person name="Malay A.D."/>
            <person name="Moran D.A.P."/>
            <person name="Tomita M."/>
            <person name="Numata K."/>
            <person name="Arakawa K."/>
        </authorList>
    </citation>
    <scope>NUCLEOTIDE SEQUENCE</scope>
</reference>
<dbReference type="SUPFAM" id="SSF54928">
    <property type="entry name" value="RNA-binding domain, RBD"/>
    <property type="match status" value="1"/>
</dbReference>